<evidence type="ECO:0000256" key="1">
    <source>
        <dbReference type="ARBA" id="ARBA00009981"/>
    </source>
</evidence>
<evidence type="ECO:0000313" key="4">
    <source>
        <dbReference type="EMBL" id="TJZ93554.1"/>
    </source>
</evidence>
<dbReference type="OrthoDB" id="33091at2"/>
<proteinExistence type="inferred from homology"/>
<dbReference type="Pfam" id="PF02604">
    <property type="entry name" value="PhdYeFM_antitox"/>
    <property type="match status" value="1"/>
</dbReference>
<dbReference type="InterPro" id="IPR006442">
    <property type="entry name" value="Antitoxin_Phd/YefM"/>
</dbReference>
<dbReference type="Proteomes" id="UP000305778">
    <property type="component" value="Unassembled WGS sequence"/>
</dbReference>
<comment type="function">
    <text evidence="2">Antitoxin component of a type II toxin-antitoxin (TA) system.</text>
</comment>
<dbReference type="Gene3D" id="3.40.1620.10">
    <property type="entry name" value="YefM-like domain"/>
    <property type="match status" value="1"/>
</dbReference>
<gene>
    <name evidence="4" type="ORF">FCI23_54485</name>
</gene>
<evidence type="ECO:0000256" key="2">
    <source>
        <dbReference type="RuleBase" id="RU362080"/>
    </source>
</evidence>
<keyword evidence="5" id="KW-1185">Reference proteome</keyword>
<comment type="similarity">
    <text evidence="1 2">Belongs to the phD/YefM antitoxin family.</text>
</comment>
<reference evidence="4 5" key="1">
    <citation type="submission" date="2019-04" db="EMBL/GenBank/DDBJ databases">
        <title>Streptomyces oryziradicis sp. nov., a novel actinomycete isolated from rhizosphere soil of rice (Oryza sativa L.).</title>
        <authorList>
            <person name="Li C."/>
        </authorList>
    </citation>
    <scope>NUCLEOTIDE SEQUENCE [LARGE SCALE GENOMIC DNA]</scope>
    <source>
        <strain evidence="4 5">NEAU-C40</strain>
    </source>
</reference>
<dbReference type="SUPFAM" id="SSF143120">
    <property type="entry name" value="YefM-like"/>
    <property type="match status" value="1"/>
</dbReference>
<dbReference type="EMBL" id="SUMC01000253">
    <property type="protein sequence ID" value="TJZ93554.1"/>
    <property type="molecule type" value="Genomic_DNA"/>
</dbReference>
<accession>A0A4U0RYW4</accession>
<organism evidence="4 5">
    <name type="scientific">Actinacidiphila oryziradicis</name>
    <dbReference type="NCBI Taxonomy" id="2571141"/>
    <lineage>
        <taxon>Bacteria</taxon>
        <taxon>Bacillati</taxon>
        <taxon>Actinomycetota</taxon>
        <taxon>Actinomycetes</taxon>
        <taxon>Kitasatosporales</taxon>
        <taxon>Streptomycetaceae</taxon>
        <taxon>Actinacidiphila</taxon>
    </lineage>
</organism>
<feature type="compositionally biased region" description="Low complexity" evidence="3">
    <location>
        <begin position="175"/>
        <end position="191"/>
    </location>
</feature>
<comment type="caution">
    <text evidence="4">The sequence shown here is derived from an EMBL/GenBank/DDBJ whole genome shotgun (WGS) entry which is preliminary data.</text>
</comment>
<protein>
    <recommendedName>
        <fullName evidence="2">Antitoxin</fullName>
    </recommendedName>
</protein>
<feature type="compositionally biased region" description="Polar residues" evidence="3">
    <location>
        <begin position="111"/>
        <end position="121"/>
    </location>
</feature>
<name>A0A4U0RYW4_9ACTN</name>
<dbReference type="InterPro" id="IPR036165">
    <property type="entry name" value="YefM-like_sf"/>
</dbReference>
<feature type="region of interest" description="Disordered" evidence="3">
    <location>
        <begin position="107"/>
        <end position="191"/>
    </location>
</feature>
<sequence length="191" mass="21109">MSTYTAKMMRSNAGQMLDQARRGEEVVITRRGAERFVLLYEPEGSAHSGEHPEVSTEVTTALAEMREMLAEVQEAVRGMTGIQIVGTPGEADTAAQDRFAEVREVIAQKPETAQSSAQPSEGQLRVEQMTRAQARKEARTQDAMERAAEQEQDRREEDRLLNQGRVEAMARPNRSAVSTVEESAVTSSKAE</sequence>
<dbReference type="AlphaFoldDB" id="A0A4U0RYW4"/>
<evidence type="ECO:0000313" key="5">
    <source>
        <dbReference type="Proteomes" id="UP000305778"/>
    </source>
</evidence>
<dbReference type="RefSeq" id="WP_136731601.1">
    <property type="nucleotide sequence ID" value="NZ_SUMC01000253.1"/>
</dbReference>
<dbReference type="NCBIfam" id="TIGR01552">
    <property type="entry name" value="phd_fam"/>
    <property type="match status" value="1"/>
</dbReference>
<feature type="compositionally biased region" description="Basic and acidic residues" evidence="3">
    <location>
        <begin position="134"/>
        <end position="160"/>
    </location>
</feature>
<evidence type="ECO:0000256" key="3">
    <source>
        <dbReference type="SAM" id="MobiDB-lite"/>
    </source>
</evidence>